<evidence type="ECO:0000256" key="1">
    <source>
        <dbReference type="SAM" id="MobiDB-lite"/>
    </source>
</evidence>
<organism evidence="2 3">
    <name type="scientific">Colletotrichum cuscutae</name>
    <dbReference type="NCBI Taxonomy" id="1209917"/>
    <lineage>
        <taxon>Eukaryota</taxon>
        <taxon>Fungi</taxon>
        <taxon>Dikarya</taxon>
        <taxon>Ascomycota</taxon>
        <taxon>Pezizomycotina</taxon>
        <taxon>Sordariomycetes</taxon>
        <taxon>Hypocreomycetidae</taxon>
        <taxon>Glomerellales</taxon>
        <taxon>Glomerellaceae</taxon>
        <taxon>Colletotrichum</taxon>
        <taxon>Colletotrichum acutatum species complex</taxon>
    </lineage>
</organism>
<feature type="compositionally biased region" description="Polar residues" evidence="1">
    <location>
        <begin position="111"/>
        <end position="123"/>
    </location>
</feature>
<evidence type="ECO:0000313" key="3">
    <source>
        <dbReference type="Proteomes" id="UP001239213"/>
    </source>
</evidence>
<name>A0AAI9Y4Z8_9PEZI</name>
<evidence type="ECO:0000313" key="2">
    <source>
        <dbReference type="EMBL" id="KAK1471439.1"/>
    </source>
</evidence>
<dbReference type="AlphaFoldDB" id="A0AAI9Y4Z8"/>
<gene>
    <name evidence="2" type="ORF">CCUS01_05920</name>
</gene>
<proteinExistence type="predicted"/>
<protein>
    <submittedName>
        <fullName evidence="2">Uncharacterized protein</fullName>
    </submittedName>
</protein>
<accession>A0AAI9Y4Z8</accession>
<comment type="caution">
    <text evidence="2">The sequence shown here is derived from an EMBL/GenBank/DDBJ whole genome shotgun (WGS) entry which is preliminary data.</text>
</comment>
<dbReference type="EMBL" id="MPDP01000201">
    <property type="protein sequence ID" value="KAK1471439.1"/>
    <property type="molecule type" value="Genomic_DNA"/>
</dbReference>
<reference evidence="2" key="1">
    <citation type="submission" date="2016-11" db="EMBL/GenBank/DDBJ databases">
        <title>The genome sequence of Colletotrichum cuscutae.</title>
        <authorList>
            <person name="Baroncelli R."/>
        </authorList>
    </citation>
    <scope>NUCLEOTIDE SEQUENCE</scope>
    <source>
        <strain evidence="2">IMI 304802</strain>
    </source>
</reference>
<sequence length="129" mass="14311">MNFRDAPKDGSVPIPVPRFGLVFLQRLQSGLQEPPFAFPPAAAPQSQLPVARFPSSKETCWHRHHGIAYHHHLDEKKHRRLTSPQLPKSWAPTHHAAAIPHNMSRAAKAEQSGNLSLVTNTQGPRGWAA</sequence>
<keyword evidence="3" id="KW-1185">Reference proteome</keyword>
<feature type="region of interest" description="Disordered" evidence="1">
    <location>
        <begin position="72"/>
        <end position="129"/>
    </location>
</feature>
<dbReference type="Proteomes" id="UP001239213">
    <property type="component" value="Unassembled WGS sequence"/>
</dbReference>